<dbReference type="Proteomes" id="UP001381693">
    <property type="component" value="Unassembled WGS sequence"/>
</dbReference>
<name>A0AAN9A688_HALRR</name>
<evidence type="ECO:0000256" key="2">
    <source>
        <dbReference type="SAM" id="MobiDB-lite"/>
    </source>
</evidence>
<evidence type="ECO:0000259" key="3">
    <source>
        <dbReference type="PROSITE" id="PS01203"/>
    </source>
</evidence>
<reference evidence="4 5" key="1">
    <citation type="submission" date="2023-11" db="EMBL/GenBank/DDBJ databases">
        <title>Halocaridina rubra genome assembly.</title>
        <authorList>
            <person name="Smith C."/>
        </authorList>
    </citation>
    <scope>NUCLEOTIDE SEQUENCE [LARGE SCALE GENOMIC DNA]</scope>
    <source>
        <strain evidence="4">EP-1</strain>
        <tissue evidence="4">Whole</tissue>
    </source>
</reference>
<dbReference type="AlphaFoldDB" id="A0AAN9A688"/>
<dbReference type="Gene3D" id="3.90.640.90">
    <property type="entry name" value="Anti-proliferative protein, N-terminal domain"/>
    <property type="match status" value="1"/>
</dbReference>
<dbReference type="GO" id="GO:0005737">
    <property type="term" value="C:cytoplasm"/>
    <property type="evidence" value="ECO:0007669"/>
    <property type="project" value="TreeGrafter"/>
</dbReference>
<dbReference type="InterPro" id="IPR036054">
    <property type="entry name" value="BTG-like_sf"/>
</dbReference>
<organism evidence="4 5">
    <name type="scientific">Halocaridina rubra</name>
    <name type="common">Hawaiian red shrimp</name>
    <dbReference type="NCBI Taxonomy" id="373956"/>
    <lineage>
        <taxon>Eukaryota</taxon>
        <taxon>Metazoa</taxon>
        <taxon>Ecdysozoa</taxon>
        <taxon>Arthropoda</taxon>
        <taxon>Crustacea</taxon>
        <taxon>Multicrustacea</taxon>
        <taxon>Malacostraca</taxon>
        <taxon>Eumalacostraca</taxon>
        <taxon>Eucarida</taxon>
        <taxon>Decapoda</taxon>
        <taxon>Pleocyemata</taxon>
        <taxon>Caridea</taxon>
        <taxon>Atyoidea</taxon>
        <taxon>Atyidae</taxon>
        <taxon>Halocaridina</taxon>
    </lineage>
</organism>
<proteinExistence type="inferred from homology"/>
<keyword evidence="5" id="KW-1185">Reference proteome</keyword>
<dbReference type="PRINTS" id="PR00310">
    <property type="entry name" value="ANTIPRLFBTG1"/>
</dbReference>
<dbReference type="InterPro" id="IPR002087">
    <property type="entry name" value="Anti_prolifrtn"/>
</dbReference>
<dbReference type="SUPFAM" id="SSF160696">
    <property type="entry name" value="BTG domain-like"/>
    <property type="match status" value="1"/>
</dbReference>
<sequence length="330" mass="37533">MKEEITAAVLFISKLVRRSTSLSEESVDKFELRLQELLSDRFSTHWHPNQPWRGQGYRCLRVNENLRREPTIERAARDCGLNYESLNLPVELTIWVDPEEVCCRFGEHKGSFCTVASFKDGNKENNIEKFDFEKIERPKSTPSGMFKPLGVLKERSFNSCRNASPPSSTQSTPTRKKSFSPPHSVYSAKTHNSPGRSNGTSSPGRVGVGMRENRMLENCFHFGSGHHHSHISHYANGGYTQPFYKTQSWLNLSQTPPPPPPATQLPLFSSAGFIYPPASTPHYTHSHSRSPHYARSPPNMGSQKFKWNSSSYLRNDRHQWFGQRAPLARV</sequence>
<protein>
    <submittedName>
        <fullName evidence="4">BTG</fullName>
    </submittedName>
</protein>
<comment type="similarity">
    <text evidence="1">Belongs to the BTG family.</text>
</comment>
<dbReference type="EMBL" id="JAXCGZ010004151">
    <property type="protein sequence ID" value="KAK7082176.1"/>
    <property type="molecule type" value="Genomic_DNA"/>
</dbReference>
<accession>A0AAN9A688</accession>
<feature type="region of interest" description="Disordered" evidence="2">
    <location>
        <begin position="157"/>
        <end position="208"/>
    </location>
</feature>
<dbReference type="PROSITE" id="PS01203">
    <property type="entry name" value="BTG_2"/>
    <property type="match status" value="1"/>
</dbReference>
<feature type="compositionally biased region" description="Low complexity" evidence="2">
    <location>
        <begin position="164"/>
        <end position="173"/>
    </location>
</feature>
<dbReference type="Pfam" id="PF07742">
    <property type="entry name" value="BTG"/>
    <property type="match status" value="1"/>
</dbReference>
<dbReference type="GO" id="GO:0005634">
    <property type="term" value="C:nucleus"/>
    <property type="evidence" value="ECO:0007669"/>
    <property type="project" value="TreeGrafter"/>
</dbReference>
<dbReference type="FunFam" id="3.90.640.90:FF:000002">
    <property type="entry name" value="BTG anti-proliferation factor 4"/>
    <property type="match status" value="1"/>
</dbReference>
<dbReference type="SMART" id="SM00099">
    <property type="entry name" value="btg1"/>
    <property type="match status" value="1"/>
</dbReference>
<feature type="domain" description="Anti-proliferative protein" evidence="3">
    <location>
        <begin position="88"/>
        <end position="107"/>
    </location>
</feature>
<evidence type="ECO:0000313" key="5">
    <source>
        <dbReference type="Proteomes" id="UP001381693"/>
    </source>
</evidence>
<dbReference type="PANTHER" id="PTHR22978">
    <property type="entry name" value="B-CELL TRANSLOCATION GENE"/>
    <property type="match status" value="1"/>
</dbReference>
<feature type="compositionally biased region" description="Polar residues" evidence="2">
    <location>
        <begin position="187"/>
        <end position="203"/>
    </location>
</feature>
<gene>
    <name evidence="4" type="primary">BTG4</name>
    <name evidence="4" type="ORF">SK128_025367</name>
</gene>
<dbReference type="PANTHER" id="PTHR22978:SF44">
    <property type="entry name" value="PROTEIN BTG3-LIKE PROTEIN"/>
    <property type="match status" value="1"/>
</dbReference>
<evidence type="ECO:0000256" key="1">
    <source>
        <dbReference type="ARBA" id="ARBA00007989"/>
    </source>
</evidence>
<dbReference type="InterPro" id="IPR033332">
    <property type="entry name" value="BTG"/>
</dbReference>
<comment type="caution">
    <text evidence="4">The sequence shown here is derived from an EMBL/GenBank/DDBJ whole genome shotgun (WGS) entry which is preliminary data.</text>
</comment>
<evidence type="ECO:0000313" key="4">
    <source>
        <dbReference type="EMBL" id="KAK7082176.1"/>
    </source>
</evidence>